<feature type="transmembrane region" description="Helical" evidence="2">
    <location>
        <begin position="687"/>
        <end position="708"/>
    </location>
</feature>
<feature type="transmembrane region" description="Helical" evidence="2">
    <location>
        <begin position="655"/>
        <end position="675"/>
    </location>
</feature>
<comment type="caution">
    <text evidence="3">The sequence shown here is derived from an EMBL/GenBank/DDBJ whole genome shotgun (WGS) entry which is preliminary data.</text>
</comment>
<feature type="region of interest" description="Disordered" evidence="1">
    <location>
        <begin position="52"/>
        <end position="178"/>
    </location>
</feature>
<protein>
    <submittedName>
        <fullName evidence="3">DUF2339 domain-containing protein</fullName>
    </submittedName>
</protein>
<accession>A0ABT6JIT9</accession>
<dbReference type="Proteomes" id="UP001156831">
    <property type="component" value="Unassembled WGS sequence"/>
</dbReference>
<organism evidence="3 4">
    <name type="scientific">Luteimonas rhizosphaericola</name>
    <dbReference type="NCBI Taxonomy" id="3042024"/>
    <lineage>
        <taxon>Bacteria</taxon>
        <taxon>Pseudomonadati</taxon>
        <taxon>Pseudomonadota</taxon>
        <taxon>Gammaproteobacteria</taxon>
        <taxon>Lysobacterales</taxon>
        <taxon>Lysobacteraceae</taxon>
        <taxon>Luteimonas</taxon>
    </lineage>
</organism>
<feature type="transmembrane region" description="Helical" evidence="2">
    <location>
        <begin position="489"/>
        <end position="506"/>
    </location>
</feature>
<dbReference type="InterPro" id="IPR014600">
    <property type="entry name" value="UCP035905_mem"/>
</dbReference>
<evidence type="ECO:0000256" key="1">
    <source>
        <dbReference type="SAM" id="MobiDB-lite"/>
    </source>
</evidence>
<feature type="compositionally biased region" description="Low complexity" evidence="1">
    <location>
        <begin position="74"/>
        <end position="96"/>
    </location>
</feature>
<feature type="compositionally biased region" description="Pro residues" evidence="1">
    <location>
        <begin position="141"/>
        <end position="150"/>
    </location>
</feature>
<feature type="transmembrane region" description="Helical" evidence="2">
    <location>
        <begin position="436"/>
        <end position="456"/>
    </location>
</feature>
<feature type="transmembrane region" description="Helical" evidence="2">
    <location>
        <begin position="277"/>
        <end position="298"/>
    </location>
</feature>
<proteinExistence type="predicted"/>
<feature type="transmembrane region" description="Helical" evidence="2">
    <location>
        <begin position="627"/>
        <end position="649"/>
    </location>
</feature>
<sequence length="943" mass="98202">MEGVLTLLGLAALAVPVLLVVALVSIGGLKRRVAELEDAVAQLRVSAPLAAGAEAPADMRGATRQGEGTSRPWTDAASTAAHGTAPAAEATPDASAVDGQAGATSSASTPVDVAGARGPMAGQEAGSSTPGAAPGAGAPGTAPPVPPPLPSRAVATPAPRAPLPPTPPRQPPPRDFAGSAARAVQRWFTVGNVPVKVGMLVLLAGVAALLKYANDQGWLQLPIELRLAGVSAAAMAGLVFGWRQRGDRPAFALALQGGAIGVLLLVVFAAFKLYGLLPAAAAFALSVSLVAGLGVLAVLQDSRTLAVLGILAGFLAPIWLSTGSGNHVALFSYYAVLNAAIFAIAWVKSWRVLNLLGFAFTWGIGIAWGVLAYSPDKQASTQPFLVLFFAFYLLLPILYARRRPASRRDLIDGCLLFGTPLVAFALQAALLDGARMPLALCALALATVYAVLAWVLRQRDGYALLAQAHALLALGFATLSVPLALSANATASVFALEGAALVWLGLRQRRVLPQLAGLGLQLAAAGAYAIGMSTAPAPDVQPLANPAFMGALLIALAGFASAWSYRDAGQPRIALGYYLWGLLWWCGNLHQEIVGFVAGDAQVDAMLAAAALTGWIAAEVHRARPACALAATTLLALASAIPFALAQAAVHAHPFAGMGAWAWIAFAALGVRSLLCLRGDADRIGDWAQFVWWLVWPTVLALFAGWLAGRLELASGWAHTAVALPWVALVAASMWRWQALRAPRGAAFDALRLPLQLTVFALLGMWWLATQLAAGDAAPLPWLPLLNPLEMGQLLVLVLVVRWLWSTQAPHGLAPLRVPLLSMAGFVWITQVTLRAVHHWGGVSWDTGMMDETLAQTSLTVVWSLLGVIGWIAGSRRGQRTLWLAGAVLMGVVLAKLVLVDRQHLGDLLGIGSFIAYGLLCTLVGYFAPAPPRAQAAPQGAAA</sequence>
<feature type="transmembrane region" description="Helical" evidence="2">
    <location>
        <begin position="328"/>
        <end position="347"/>
    </location>
</feature>
<feature type="transmembrane region" description="Helical" evidence="2">
    <location>
        <begin position="905"/>
        <end position="928"/>
    </location>
</feature>
<dbReference type="EMBL" id="JARXRN010000021">
    <property type="protein sequence ID" value="MDH5830427.1"/>
    <property type="molecule type" value="Genomic_DNA"/>
</dbReference>
<dbReference type="PIRSF" id="PIRSF035905">
    <property type="entry name" value="UCP035905_mp"/>
    <property type="match status" value="1"/>
</dbReference>
<keyword evidence="4" id="KW-1185">Reference proteome</keyword>
<dbReference type="InterPro" id="IPR019286">
    <property type="entry name" value="DUF2339_TM"/>
</dbReference>
<feature type="transmembrane region" description="Helical" evidence="2">
    <location>
        <begin position="250"/>
        <end position="271"/>
    </location>
</feature>
<evidence type="ECO:0000313" key="3">
    <source>
        <dbReference type="EMBL" id="MDH5830427.1"/>
    </source>
</evidence>
<feature type="transmembrane region" description="Helical" evidence="2">
    <location>
        <begin position="785"/>
        <end position="804"/>
    </location>
</feature>
<keyword evidence="2" id="KW-0472">Membrane</keyword>
<feature type="transmembrane region" description="Helical" evidence="2">
    <location>
        <begin position="547"/>
        <end position="565"/>
    </location>
</feature>
<feature type="transmembrane region" description="Helical" evidence="2">
    <location>
        <begin position="854"/>
        <end position="874"/>
    </location>
</feature>
<evidence type="ECO:0000256" key="2">
    <source>
        <dbReference type="SAM" id="Phobius"/>
    </source>
</evidence>
<feature type="transmembrane region" description="Helical" evidence="2">
    <location>
        <begin position="225"/>
        <end position="243"/>
    </location>
</feature>
<feature type="transmembrane region" description="Helical" evidence="2">
    <location>
        <begin position="518"/>
        <end position="535"/>
    </location>
</feature>
<feature type="transmembrane region" description="Helical" evidence="2">
    <location>
        <begin position="379"/>
        <end position="398"/>
    </location>
</feature>
<dbReference type="RefSeq" id="WP_280601084.1">
    <property type="nucleotide sequence ID" value="NZ_JARXRN010000021.1"/>
</dbReference>
<gene>
    <name evidence="3" type="ORF">QFW80_07850</name>
</gene>
<feature type="transmembrane region" description="Helical" evidence="2">
    <location>
        <begin position="881"/>
        <end position="899"/>
    </location>
</feature>
<keyword evidence="2" id="KW-0812">Transmembrane</keyword>
<feature type="compositionally biased region" description="Low complexity" evidence="1">
    <location>
        <begin position="125"/>
        <end position="140"/>
    </location>
</feature>
<feature type="transmembrane region" description="Helical" evidence="2">
    <location>
        <begin position="410"/>
        <end position="430"/>
    </location>
</feature>
<name>A0ABT6JIT9_9GAMM</name>
<feature type="transmembrane region" description="Helical" evidence="2">
    <location>
        <begin position="6"/>
        <end position="26"/>
    </location>
</feature>
<feature type="transmembrane region" description="Helical" evidence="2">
    <location>
        <begin position="816"/>
        <end position="834"/>
    </location>
</feature>
<reference evidence="3 4" key="1">
    <citation type="submission" date="2023-04" db="EMBL/GenBank/DDBJ databases">
        <title>Luteimonas sp. M1R5S18.</title>
        <authorList>
            <person name="Sun J.-Q."/>
        </authorList>
    </citation>
    <scope>NUCLEOTIDE SEQUENCE [LARGE SCALE GENOMIC DNA]</scope>
    <source>
        <strain evidence="3 4">M1R5S18</strain>
    </source>
</reference>
<dbReference type="PANTHER" id="PTHR38434">
    <property type="entry name" value="BLL2549 PROTEIN"/>
    <property type="match status" value="1"/>
</dbReference>
<feature type="transmembrane region" description="Helical" evidence="2">
    <location>
        <begin position="352"/>
        <end position="373"/>
    </location>
</feature>
<feature type="transmembrane region" description="Helical" evidence="2">
    <location>
        <begin position="714"/>
        <end position="732"/>
    </location>
</feature>
<feature type="transmembrane region" description="Helical" evidence="2">
    <location>
        <begin position="193"/>
        <end position="213"/>
    </location>
</feature>
<evidence type="ECO:0000313" key="4">
    <source>
        <dbReference type="Proteomes" id="UP001156831"/>
    </source>
</evidence>
<keyword evidence="2" id="KW-1133">Transmembrane helix</keyword>
<dbReference type="PANTHER" id="PTHR38434:SF1">
    <property type="entry name" value="BLL2549 PROTEIN"/>
    <property type="match status" value="1"/>
</dbReference>
<feature type="transmembrane region" description="Helical" evidence="2">
    <location>
        <begin position="305"/>
        <end position="322"/>
    </location>
</feature>
<feature type="compositionally biased region" description="Pro residues" evidence="1">
    <location>
        <begin position="159"/>
        <end position="174"/>
    </location>
</feature>
<dbReference type="Pfam" id="PF10101">
    <property type="entry name" value="DUF2339"/>
    <property type="match status" value="1"/>
</dbReference>
<feature type="transmembrane region" description="Helical" evidence="2">
    <location>
        <begin position="463"/>
        <end position="483"/>
    </location>
</feature>
<feature type="transmembrane region" description="Helical" evidence="2">
    <location>
        <begin position="753"/>
        <end position="773"/>
    </location>
</feature>